<feature type="non-terminal residue" evidence="2">
    <location>
        <position position="1"/>
    </location>
</feature>
<sequence length="111" mass="13241">MTTLTRQDLNFGQVVADILCEFLEVAIHLILYVREVYPSGIFQKRKKYNVPVQMSCHPELNQYIQDTLHCVKPLIEKRTTQKKWWLSLWIKNTIQWRDLCLKFPSLLCFPS</sequence>
<proteinExistence type="predicted"/>
<evidence type="ECO:0000313" key="2">
    <source>
        <dbReference type="EMBL" id="KAG5838727.1"/>
    </source>
</evidence>
<name>A0A9D3LXD6_ANGAN</name>
<gene>
    <name evidence="2" type="ORF">ANANG_G00226650</name>
</gene>
<keyword evidence="3" id="KW-1185">Reference proteome</keyword>
<dbReference type="InterPro" id="IPR045091">
    <property type="entry name" value="Mad2-like"/>
</dbReference>
<dbReference type="SUPFAM" id="SSF56019">
    <property type="entry name" value="The spindle assembly checkpoint protein mad2"/>
    <property type="match status" value="1"/>
</dbReference>
<dbReference type="InterPro" id="IPR003511">
    <property type="entry name" value="HORMA_dom"/>
</dbReference>
<dbReference type="Proteomes" id="UP001044222">
    <property type="component" value="Chromosome 12"/>
</dbReference>
<organism evidence="2 3">
    <name type="scientific">Anguilla anguilla</name>
    <name type="common">European freshwater eel</name>
    <name type="synonym">Muraena anguilla</name>
    <dbReference type="NCBI Taxonomy" id="7936"/>
    <lineage>
        <taxon>Eukaryota</taxon>
        <taxon>Metazoa</taxon>
        <taxon>Chordata</taxon>
        <taxon>Craniata</taxon>
        <taxon>Vertebrata</taxon>
        <taxon>Euteleostomi</taxon>
        <taxon>Actinopterygii</taxon>
        <taxon>Neopterygii</taxon>
        <taxon>Teleostei</taxon>
        <taxon>Anguilliformes</taxon>
        <taxon>Anguillidae</taxon>
        <taxon>Anguilla</taxon>
    </lineage>
</organism>
<comment type="caution">
    <text evidence="2">The sequence shown here is derived from an EMBL/GenBank/DDBJ whole genome shotgun (WGS) entry which is preliminary data.</text>
</comment>
<dbReference type="AlphaFoldDB" id="A0A9D3LXD6"/>
<dbReference type="Pfam" id="PF02301">
    <property type="entry name" value="HORMA"/>
    <property type="match status" value="1"/>
</dbReference>
<dbReference type="Gene3D" id="3.30.900.10">
    <property type="entry name" value="HORMA domain"/>
    <property type="match status" value="1"/>
</dbReference>
<dbReference type="EMBL" id="JAFIRN010000012">
    <property type="protein sequence ID" value="KAG5838727.1"/>
    <property type="molecule type" value="Genomic_DNA"/>
</dbReference>
<dbReference type="GO" id="GO:0016035">
    <property type="term" value="C:zeta DNA polymerase complex"/>
    <property type="evidence" value="ECO:0007669"/>
    <property type="project" value="TreeGrafter"/>
</dbReference>
<evidence type="ECO:0000313" key="3">
    <source>
        <dbReference type="Proteomes" id="UP001044222"/>
    </source>
</evidence>
<feature type="domain" description="HORMA" evidence="1">
    <location>
        <begin position="13"/>
        <end position="111"/>
    </location>
</feature>
<dbReference type="InterPro" id="IPR036570">
    <property type="entry name" value="HORMA_dom_sf"/>
</dbReference>
<accession>A0A9D3LXD6</accession>
<dbReference type="PANTHER" id="PTHR11842:SF10">
    <property type="entry name" value="MITOTIC SPINDLE ASSEMBLY CHECKPOINT PROTEIN MAD2B"/>
    <property type="match status" value="1"/>
</dbReference>
<evidence type="ECO:0000259" key="1">
    <source>
        <dbReference type="PROSITE" id="PS50815"/>
    </source>
</evidence>
<dbReference type="PANTHER" id="PTHR11842">
    <property type="entry name" value="MITOTIC SPINDLE ASSEMBLY CHECKPOINT PROTEIN MAD2"/>
    <property type="match status" value="1"/>
</dbReference>
<protein>
    <recommendedName>
        <fullName evidence="1">HORMA domain-containing protein</fullName>
    </recommendedName>
</protein>
<dbReference type="PROSITE" id="PS50815">
    <property type="entry name" value="HORMA"/>
    <property type="match status" value="1"/>
</dbReference>
<reference evidence="2" key="1">
    <citation type="submission" date="2021-01" db="EMBL/GenBank/DDBJ databases">
        <title>A chromosome-scale assembly of European eel, Anguilla anguilla.</title>
        <authorList>
            <person name="Henkel C."/>
            <person name="Jong-Raadsen S.A."/>
            <person name="Dufour S."/>
            <person name="Weltzien F.-A."/>
            <person name="Palstra A.P."/>
            <person name="Pelster B."/>
            <person name="Spaink H.P."/>
            <person name="Van Den Thillart G.E."/>
            <person name="Jansen H."/>
            <person name="Zahm M."/>
            <person name="Klopp C."/>
            <person name="Cedric C."/>
            <person name="Louis A."/>
            <person name="Berthelot C."/>
            <person name="Parey E."/>
            <person name="Roest Crollius H."/>
            <person name="Montfort J."/>
            <person name="Robinson-Rechavi M."/>
            <person name="Bucao C."/>
            <person name="Bouchez O."/>
            <person name="Gislard M."/>
            <person name="Lluch J."/>
            <person name="Milhes M."/>
            <person name="Lampietro C."/>
            <person name="Lopez Roques C."/>
            <person name="Donnadieu C."/>
            <person name="Braasch I."/>
            <person name="Desvignes T."/>
            <person name="Postlethwait J."/>
            <person name="Bobe J."/>
            <person name="Guiguen Y."/>
            <person name="Dirks R."/>
        </authorList>
    </citation>
    <scope>NUCLEOTIDE SEQUENCE</scope>
    <source>
        <strain evidence="2">Tag_6206</strain>
        <tissue evidence="2">Liver</tissue>
    </source>
</reference>